<dbReference type="InParanoid" id="I1CVC3"/>
<evidence type="ECO:0000313" key="3">
    <source>
        <dbReference type="Proteomes" id="UP000009138"/>
    </source>
</evidence>
<evidence type="ECO:0000313" key="2">
    <source>
        <dbReference type="EMBL" id="EIE92403.1"/>
    </source>
</evidence>
<feature type="chain" id="PRO_5003638330" description="Extracellular membrane protein CFEM domain-containing protein" evidence="1">
    <location>
        <begin position="23"/>
        <end position="156"/>
    </location>
</feature>
<proteinExistence type="predicted"/>
<dbReference type="AlphaFoldDB" id="I1CVC3"/>
<reference evidence="2 3" key="1">
    <citation type="journal article" date="2009" name="PLoS Genet.">
        <title>Genomic analysis of the basal lineage fungus Rhizopus oryzae reveals a whole-genome duplication.</title>
        <authorList>
            <person name="Ma L.-J."/>
            <person name="Ibrahim A.S."/>
            <person name="Skory C."/>
            <person name="Grabherr M.G."/>
            <person name="Burger G."/>
            <person name="Butler M."/>
            <person name="Elias M."/>
            <person name="Idnurm A."/>
            <person name="Lang B.F."/>
            <person name="Sone T."/>
            <person name="Abe A."/>
            <person name="Calvo S.E."/>
            <person name="Corrochano L.M."/>
            <person name="Engels R."/>
            <person name="Fu J."/>
            <person name="Hansberg W."/>
            <person name="Kim J.-M."/>
            <person name="Kodira C.D."/>
            <person name="Koehrsen M.J."/>
            <person name="Liu B."/>
            <person name="Miranda-Saavedra D."/>
            <person name="O'Leary S."/>
            <person name="Ortiz-Castellanos L."/>
            <person name="Poulter R."/>
            <person name="Rodriguez-Romero J."/>
            <person name="Ruiz-Herrera J."/>
            <person name="Shen Y.-Q."/>
            <person name="Zeng Q."/>
            <person name="Galagan J."/>
            <person name="Birren B.W."/>
            <person name="Cuomo C.A."/>
            <person name="Wickes B.L."/>
        </authorList>
    </citation>
    <scope>NUCLEOTIDE SEQUENCE [LARGE SCALE GENOMIC DNA]</scope>
    <source>
        <strain evidence="3">RA 99-880 / ATCC MYA-4621 / FGSC 9543 / NRRL 43880</strain>
    </source>
</reference>
<dbReference type="OMA" id="YSVDANE"/>
<dbReference type="EMBL" id="GG669511">
    <property type="protein sequence ID" value="EIE92403.1"/>
    <property type="molecule type" value="Genomic_DNA"/>
</dbReference>
<dbReference type="eggNOG" id="ENOG502TAE8">
    <property type="taxonomic scope" value="Eukaryota"/>
</dbReference>
<dbReference type="RefSeq" id="XP_067527799.1">
    <property type="nucleotide sequence ID" value="XM_067671509.1"/>
</dbReference>
<gene>
    <name evidence="2" type="ORF">RO3G_16925</name>
</gene>
<organism evidence="2 3">
    <name type="scientific">Rhizopus delemar (strain RA 99-880 / ATCC MYA-4621 / FGSC 9543 / NRRL 43880)</name>
    <name type="common">Mucormycosis agent</name>
    <name type="synonym">Rhizopus arrhizus var. delemar</name>
    <dbReference type="NCBI Taxonomy" id="246409"/>
    <lineage>
        <taxon>Eukaryota</taxon>
        <taxon>Fungi</taxon>
        <taxon>Fungi incertae sedis</taxon>
        <taxon>Mucoromycota</taxon>
        <taxon>Mucoromycotina</taxon>
        <taxon>Mucoromycetes</taxon>
        <taxon>Mucorales</taxon>
        <taxon>Mucorineae</taxon>
        <taxon>Rhizopodaceae</taxon>
        <taxon>Rhizopus</taxon>
    </lineage>
</organism>
<sequence length="156" mass="16537">MYKFIQFIVVFVTVFSLQQVHADGACAAQANFDKCKEIQTSLLSTCGPVDYKCQCDAQNLILLCYGLCTNYASEASIQKSVAQGICAAVPSSSSKLLAPSSTSKVNVASITASSPSNSATTSLSHVKQNNELSSANRLYPAGALVIICIIIDLFQL</sequence>
<dbReference type="Proteomes" id="UP000009138">
    <property type="component" value="Unassembled WGS sequence"/>
</dbReference>
<protein>
    <recommendedName>
        <fullName evidence="4">Extracellular membrane protein CFEM domain-containing protein</fullName>
    </recommendedName>
</protein>
<feature type="signal peptide" evidence="1">
    <location>
        <begin position="1"/>
        <end position="22"/>
    </location>
</feature>
<dbReference type="OrthoDB" id="2507140at2759"/>
<name>I1CVC3_RHIO9</name>
<dbReference type="GeneID" id="93623890"/>
<accession>I1CVC3</accession>
<keyword evidence="1" id="KW-0732">Signal</keyword>
<evidence type="ECO:0000256" key="1">
    <source>
        <dbReference type="SAM" id="SignalP"/>
    </source>
</evidence>
<keyword evidence="3" id="KW-1185">Reference proteome</keyword>
<evidence type="ECO:0008006" key="4">
    <source>
        <dbReference type="Google" id="ProtNLM"/>
    </source>
</evidence>
<dbReference type="VEuPathDB" id="FungiDB:RO3G_16925"/>